<reference evidence="2" key="2">
    <citation type="submission" date="2020-09" db="EMBL/GenBank/DDBJ databases">
        <authorList>
            <person name="Sun Q."/>
            <person name="Kim S."/>
        </authorList>
    </citation>
    <scope>NUCLEOTIDE SEQUENCE</scope>
    <source>
        <strain evidence="2">KCTC 12113</strain>
    </source>
</reference>
<proteinExistence type="predicted"/>
<feature type="transmembrane region" description="Helical" evidence="1">
    <location>
        <begin position="232"/>
        <end position="249"/>
    </location>
</feature>
<feature type="transmembrane region" description="Helical" evidence="1">
    <location>
        <begin position="178"/>
        <end position="197"/>
    </location>
</feature>
<name>A0A918J1Z0_9FLAO</name>
<evidence type="ECO:0000313" key="3">
    <source>
        <dbReference type="Proteomes" id="UP000634668"/>
    </source>
</evidence>
<feature type="transmembrane region" description="Helical" evidence="1">
    <location>
        <begin position="15"/>
        <end position="33"/>
    </location>
</feature>
<dbReference type="AlphaFoldDB" id="A0A918J1Z0"/>
<dbReference type="InterPro" id="IPR045625">
    <property type="entry name" value="DUF6427"/>
</dbReference>
<keyword evidence="3" id="KW-1185">Reference proteome</keyword>
<comment type="caution">
    <text evidence="2">The sequence shown here is derived from an EMBL/GenBank/DDBJ whole genome shotgun (WGS) entry which is preliminary data.</text>
</comment>
<evidence type="ECO:0000313" key="2">
    <source>
        <dbReference type="EMBL" id="GGW43667.1"/>
    </source>
</evidence>
<feature type="transmembrane region" description="Helical" evidence="1">
    <location>
        <begin position="45"/>
        <end position="75"/>
    </location>
</feature>
<sequence length="279" mass="32540">MFQQTYTVDQLFEQSVILGCLMLSIFLVNFITNRNKITGSNSLSILFYTLLIVFFPRVLLDSDAIFCSFFILLAVRRLLSLRSFKEVKLKIFDASVWILIASLFYDWALLYLLLVFVAIYFYQAKNIRNWLIPFVAIIAMSIITLAILVLLKDPYFLSDHYVFNMVITPSYFNDFENVAYLFLYVFIVLLSGLISYIRLGNVGLNWLMSMRLVLYLFLVGLVIFLFKSSSEHHPIMLTFFPSVVFMTTYLETIKKDRVKELVLISVIVLPFIVLLSRIF</sequence>
<feature type="transmembrane region" description="Helical" evidence="1">
    <location>
        <begin position="129"/>
        <end position="151"/>
    </location>
</feature>
<dbReference type="Proteomes" id="UP000634668">
    <property type="component" value="Unassembled WGS sequence"/>
</dbReference>
<dbReference type="Pfam" id="PF19992">
    <property type="entry name" value="DUF6427"/>
    <property type="match status" value="1"/>
</dbReference>
<evidence type="ECO:0000256" key="1">
    <source>
        <dbReference type="SAM" id="Phobius"/>
    </source>
</evidence>
<reference evidence="2" key="1">
    <citation type="journal article" date="2014" name="Int. J. Syst. Evol. Microbiol.">
        <title>Complete genome sequence of Corynebacterium casei LMG S-19264T (=DSM 44701T), isolated from a smear-ripened cheese.</title>
        <authorList>
            <consortium name="US DOE Joint Genome Institute (JGI-PGF)"/>
            <person name="Walter F."/>
            <person name="Albersmeier A."/>
            <person name="Kalinowski J."/>
            <person name="Ruckert C."/>
        </authorList>
    </citation>
    <scope>NUCLEOTIDE SEQUENCE</scope>
    <source>
        <strain evidence="2">KCTC 12113</strain>
    </source>
</reference>
<feature type="transmembrane region" description="Helical" evidence="1">
    <location>
        <begin position="261"/>
        <end position="278"/>
    </location>
</feature>
<accession>A0A918J1Z0</accession>
<keyword evidence="1" id="KW-0812">Transmembrane</keyword>
<keyword evidence="1" id="KW-1133">Transmembrane helix</keyword>
<feature type="transmembrane region" description="Helical" evidence="1">
    <location>
        <begin position="204"/>
        <end position="226"/>
    </location>
</feature>
<organism evidence="2 3">
    <name type="scientific">Arenibacter certesii</name>
    <dbReference type="NCBI Taxonomy" id="228955"/>
    <lineage>
        <taxon>Bacteria</taxon>
        <taxon>Pseudomonadati</taxon>
        <taxon>Bacteroidota</taxon>
        <taxon>Flavobacteriia</taxon>
        <taxon>Flavobacteriales</taxon>
        <taxon>Flavobacteriaceae</taxon>
        <taxon>Arenibacter</taxon>
    </lineage>
</organism>
<feature type="transmembrane region" description="Helical" evidence="1">
    <location>
        <begin position="95"/>
        <end position="122"/>
    </location>
</feature>
<keyword evidence="1" id="KW-0472">Membrane</keyword>
<protein>
    <submittedName>
        <fullName evidence="2">Uncharacterized protein</fullName>
    </submittedName>
</protein>
<dbReference type="EMBL" id="BMWP01000024">
    <property type="protein sequence ID" value="GGW43667.1"/>
    <property type="molecule type" value="Genomic_DNA"/>
</dbReference>
<gene>
    <name evidence="2" type="ORF">GCM10007383_30260</name>
</gene>